<feature type="compositionally biased region" description="Polar residues" evidence="1">
    <location>
        <begin position="65"/>
        <end position="81"/>
    </location>
</feature>
<gene>
    <name evidence="2" type="ORF">EWB00_010133</name>
    <name evidence="3" type="ORF">EWB00_010134</name>
</gene>
<proteinExistence type="predicted"/>
<feature type="region of interest" description="Disordered" evidence="1">
    <location>
        <begin position="37"/>
        <end position="57"/>
    </location>
</feature>
<accession>A0A4Z2CLJ1</accession>
<organism evidence="2 4">
    <name type="scientific">Schistosoma japonicum</name>
    <name type="common">Blood fluke</name>
    <dbReference type="NCBI Taxonomy" id="6182"/>
    <lineage>
        <taxon>Eukaryota</taxon>
        <taxon>Metazoa</taxon>
        <taxon>Spiralia</taxon>
        <taxon>Lophotrochozoa</taxon>
        <taxon>Platyhelminthes</taxon>
        <taxon>Trematoda</taxon>
        <taxon>Digenea</taxon>
        <taxon>Strigeidida</taxon>
        <taxon>Schistosomatoidea</taxon>
        <taxon>Schistosomatidae</taxon>
        <taxon>Schistosoma</taxon>
    </lineage>
</organism>
<dbReference type="EMBL" id="SKCS01000723">
    <property type="protein sequence ID" value="TNN04911.1"/>
    <property type="molecule type" value="Genomic_DNA"/>
</dbReference>
<keyword evidence="4" id="KW-1185">Reference proteome</keyword>
<reference evidence="2 4" key="1">
    <citation type="submission" date="2019-03" db="EMBL/GenBank/DDBJ databases">
        <title>An improved genome assembly of the fluke Schistosoma japonicum.</title>
        <authorList>
            <person name="Hu W."/>
            <person name="Luo F."/>
            <person name="Yin M."/>
            <person name="Mo X."/>
            <person name="Sun C."/>
            <person name="Wu Q."/>
            <person name="Zhu B."/>
            <person name="Xiang M."/>
            <person name="Wang J."/>
            <person name="Wang Y."/>
            <person name="Zhang T."/>
            <person name="Xu B."/>
            <person name="Zheng H."/>
            <person name="Feng Z."/>
        </authorList>
    </citation>
    <scope>NUCLEOTIDE SEQUENCE [LARGE SCALE GENOMIC DNA]</scope>
    <source>
        <strain evidence="2">HuSjv2</strain>
        <tissue evidence="2">Worms</tissue>
    </source>
</reference>
<evidence type="ECO:0000313" key="3">
    <source>
        <dbReference type="EMBL" id="TNN04911.1"/>
    </source>
</evidence>
<dbReference type="EMBL" id="SKCS01000723">
    <property type="protein sequence ID" value="TNN04910.1"/>
    <property type="molecule type" value="Genomic_DNA"/>
</dbReference>
<evidence type="ECO:0000313" key="4">
    <source>
        <dbReference type="Proteomes" id="UP000311919"/>
    </source>
</evidence>
<name>A0A4Z2CLJ1_SCHJA</name>
<evidence type="ECO:0000313" key="2">
    <source>
        <dbReference type="EMBL" id="TNN04910.1"/>
    </source>
</evidence>
<feature type="region of interest" description="Disordered" evidence="1">
    <location>
        <begin position="65"/>
        <end position="84"/>
    </location>
</feature>
<comment type="caution">
    <text evidence="2">The sequence shown here is derived from an EMBL/GenBank/DDBJ whole genome shotgun (WGS) entry which is preliminary data.</text>
</comment>
<dbReference type="Proteomes" id="UP000311919">
    <property type="component" value="Unassembled WGS sequence"/>
</dbReference>
<protein>
    <submittedName>
        <fullName evidence="2">Uncharacterized protein</fullName>
    </submittedName>
</protein>
<dbReference type="AlphaFoldDB" id="A0A4Z2CLJ1"/>
<sequence length="117" mass="13591">MNETSQYACNNEIERTQSFTHRHGKNDSTKHYQLTLSTTQRHHHHTTHTTPTDDHESAESIANLNNTHDSTTDHQSTLPTTQHHHDITATIQPLTMNYQSRLRIQLMKMMNIIIKLP</sequence>
<evidence type="ECO:0000256" key="1">
    <source>
        <dbReference type="SAM" id="MobiDB-lite"/>
    </source>
</evidence>